<dbReference type="AlphaFoldDB" id="A0A0J9CB10"/>
<organism evidence="9 10">
    <name type="scientific">[Clostridium] citroniae WAL-19142</name>
    <dbReference type="NCBI Taxonomy" id="742734"/>
    <lineage>
        <taxon>Bacteria</taxon>
        <taxon>Bacillati</taxon>
        <taxon>Bacillota</taxon>
        <taxon>Clostridia</taxon>
        <taxon>Lachnospirales</taxon>
        <taxon>Lachnospiraceae</taxon>
        <taxon>Enterocloster</taxon>
    </lineage>
</organism>
<dbReference type="GO" id="GO:0016020">
    <property type="term" value="C:membrane"/>
    <property type="evidence" value="ECO:0007669"/>
    <property type="project" value="UniProtKB-SubCell"/>
</dbReference>
<feature type="transmembrane region" description="Helical" evidence="7">
    <location>
        <begin position="105"/>
        <end position="125"/>
    </location>
</feature>
<dbReference type="InterPro" id="IPR003362">
    <property type="entry name" value="Bact_transf"/>
</dbReference>
<feature type="transmembrane region" description="Helical" evidence="7">
    <location>
        <begin position="12"/>
        <end position="29"/>
    </location>
</feature>
<dbReference type="Pfam" id="PF13727">
    <property type="entry name" value="CoA_binding_3"/>
    <property type="match status" value="1"/>
</dbReference>
<dbReference type="GeneID" id="93165162"/>
<proteinExistence type="inferred from homology"/>
<dbReference type="OrthoDB" id="9808602at2"/>
<keyword evidence="6 7" id="KW-0472">Membrane</keyword>
<evidence type="ECO:0000256" key="7">
    <source>
        <dbReference type="SAM" id="Phobius"/>
    </source>
</evidence>
<comment type="similarity">
    <text evidence="2">Belongs to the bacterial sugar transferase family.</text>
</comment>
<evidence type="ECO:0000256" key="1">
    <source>
        <dbReference type="ARBA" id="ARBA00004141"/>
    </source>
</evidence>
<evidence type="ECO:0000256" key="4">
    <source>
        <dbReference type="ARBA" id="ARBA00022692"/>
    </source>
</evidence>
<name>A0A0J9CB10_9FIRM</name>
<evidence type="ECO:0000256" key="6">
    <source>
        <dbReference type="ARBA" id="ARBA00023136"/>
    </source>
</evidence>
<feature type="transmembrane region" description="Helical" evidence="7">
    <location>
        <begin position="277"/>
        <end position="299"/>
    </location>
</feature>
<sequence>MKNARTKHLDFIIGDMLALGMAQFLMMILNQDKLNRVLYTYYIQLGILLVVITLSVAFMTDGYSNILHRGYLKEMIAVSRQMTITFAVEVICLFAFQLSGLFSRVVLFAIFVLGILFIYGERLLIKRFLKRKYQKIKYARTIMVIATKQQAEVLIGRLSARDFSVFHIQGLAVTDRNMKGERIQGITVSCSMGEVTDYVTGHIVDEILLSIPDDPQQESELANQFLSIGMVVHVYIEQFLQDIPRKTLEKICDINVVTCYNREIPPRSLFCKRMLDIVGSLMGVVMAFGVGLVIGPIIYMKSPGPILFSQIRVGKNGRKFRLYKFRSMVMDAEQQKESLMARNKIRGNMFKIDDDPRIIPGIGRFIRRTSLDEFPQFFNVLKGDMSLVGTRPPTVDEYESYSFAHKKRLAMKPGITGLWQISGRSDITDFEQVVKLDSRYIDQWDLEMDLKIIFRTILVMLERKGSV</sequence>
<dbReference type="Pfam" id="PF02397">
    <property type="entry name" value="Bac_transf"/>
    <property type="match status" value="1"/>
</dbReference>
<keyword evidence="4 7" id="KW-0812">Transmembrane</keyword>
<dbReference type="PANTHER" id="PTHR30576">
    <property type="entry name" value="COLANIC BIOSYNTHESIS UDP-GLUCOSE LIPID CARRIER TRANSFERASE"/>
    <property type="match status" value="1"/>
</dbReference>
<evidence type="ECO:0000256" key="2">
    <source>
        <dbReference type="ARBA" id="ARBA00006464"/>
    </source>
</evidence>
<dbReference type="NCBIfam" id="TIGR03025">
    <property type="entry name" value="EPS_sugtrans"/>
    <property type="match status" value="1"/>
</dbReference>
<evidence type="ECO:0000313" key="10">
    <source>
        <dbReference type="Proteomes" id="UP000037392"/>
    </source>
</evidence>
<comment type="caution">
    <text evidence="9">The sequence shown here is derived from an EMBL/GenBank/DDBJ whole genome shotgun (WGS) entry which is preliminary data.</text>
</comment>
<dbReference type="InterPro" id="IPR017475">
    <property type="entry name" value="EPS_sugar_tfrase"/>
</dbReference>
<evidence type="ECO:0000259" key="8">
    <source>
        <dbReference type="Pfam" id="PF02397"/>
    </source>
</evidence>
<dbReference type="PATRIC" id="fig|742734.4.peg.1801"/>
<keyword evidence="5 7" id="KW-1133">Transmembrane helix</keyword>
<feature type="transmembrane region" description="Helical" evidence="7">
    <location>
        <begin position="41"/>
        <end position="60"/>
    </location>
</feature>
<evidence type="ECO:0000256" key="3">
    <source>
        <dbReference type="ARBA" id="ARBA00022679"/>
    </source>
</evidence>
<feature type="domain" description="Bacterial sugar transferase" evidence="8">
    <location>
        <begin position="272"/>
        <end position="461"/>
    </location>
</feature>
<gene>
    <name evidence="9" type="ORF">HMPREF9470_01681</name>
</gene>
<accession>A0A0J9CB10</accession>
<feature type="transmembrane region" description="Helical" evidence="7">
    <location>
        <begin position="81"/>
        <end position="99"/>
    </location>
</feature>
<dbReference type="PANTHER" id="PTHR30576:SF10">
    <property type="entry name" value="SLL5057 PROTEIN"/>
    <property type="match status" value="1"/>
</dbReference>
<evidence type="ECO:0000256" key="5">
    <source>
        <dbReference type="ARBA" id="ARBA00022989"/>
    </source>
</evidence>
<keyword evidence="3" id="KW-0808">Transferase</keyword>
<protein>
    <recommendedName>
        <fullName evidence="8">Bacterial sugar transferase domain-containing protein</fullName>
    </recommendedName>
</protein>
<comment type="subcellular location">
    <subcellularLocation>
        <location evidence="1">Membrane</location>
        <topology evidence="1">Multi-pass membrane protein</topology>
    </subcellularLocation>
</comment>
<evidence type="ECO:0000313" key="9">
    <source>
        <dbReference type="EMBL" id="KMW21576.1"/>
    </source>
</evidence>
<dbReference type="Proteomes" id="UP000037392">
    <property type="component" value="Unassembled WGS sequence"/>
</dbReference>
<dbReference type="RefSeq" id="WP_048929658.1">
    <property type="nucleotide sequence ID" value="NZ_KQ235877.1"/>
</dbReference>
<dbReference type="GO" id="GO:0016780">
    <property type="term" value="F:phosphotransferase activity, for other substituted phosphate groups"/>
    <property type="evidence" value="ECO:0007669"/>
    <property type="project" value="TreeGrafter"/>
</dbReference>
<dbReference type="EMBL" id="ADLK01000015">
    <property type="protein sequence ID" value="KMW21576.1"/>
    <property type="molecule type" value="Genomic_DNA"/>
</dbReference>
<reference evidence="9 10" key="1">
    <citation type="submission" date="2011-04" db="EMBL/GenBank/DDBJ databases">
        <title>The Genome Sequence of Clostridium citroniae WAL-19142.</title>
        <authorList>
            <consortium name="The Broad Institute Genome Sequencing Platform"/>
            <person name="Earl A."/>
            <person name="Ward D."/>
            <person name="Feldgarden M."/>
            <person name="Gevers D."/>
            <person name="Warren Y.A."/>
            <person name="Tyrrell K.L."/>
            <person name="Citron D.M."/>
            <person name="Goldstein E.J."/>
            <person name="Daigneault M."/>
            <person name="Allen-Vercoe E."/>
            <person name="Young S.K."/>
            <person name="Zeng Q."/>
            <person name="Gargeya S."/>
            <person name="Fitzgerald M."/>
            <person name="Haas B."/>
            <person name="Abouelleil A."/>
            <person name="Alvarado L."/>
            <person name="Arachchi H.M."/>
            <person name="Berlin A."/>
            <person name="Brown A."/>
            <person name="Chapman S.B."/>
            <person name="Chen Z."/>
            <person name="Dunbar C."/>
            <person name="Freedman E."/>
            <person name="Gearin G."/>
            <person name="Gellesch M."/>
            <person name="Goldberg J."/>
            <person name="Griggs A."/>
            <person name="Gujja S."/>
            <person name="Heilman E.R."/>
            <person name="Heiman D."/>
            <person name="Howarth C."/>
            <person name="Larson L."/>
            <person name="Lui A."/>
            <person name="MacDonald P.J."/>
            <person name="Mehta T."/>
            <person name="Montmayeur A."/>
            <person name="Murphy C."/>
            <person name="Neiman D."/>
            <person name="Pearson M."/>
            <person name="Priest M."/>
            <person name="Roberts A."/>
            <person name="Saif S."/>
            <person name="Shea T."/>
            <person name="Shenoy N."/>
            <person name="Sisk P."/>
            <person name="Stolte C."/>
            <person name="Sykes S."/>
            <person name="White J."/>
            <person name="Yandava C."/>
            <person name="Wortman J."/>
            <person name="Nusbaum C."/>
            <person name="Birren B."/>
        </authorList>
    </citation>
    <scope>NUCLEOTIDE SEQUENCE [LARGE SCALE GENOMIC DNA]</scope>
    <source>
        <strain evidence="9 10">WAL-19142</strain>
    </source>
</reference>